<dbReference type="InterPro" id="IPR029066">
    <property type="entry name" value="PLP-binding_barrel"/>
</dbReference>
<gene>
    <name evidence="4" type="ORF">BN9_011180</name>
</gene>
<dbReference type="OrthoDB" id="5034579at2759"/>
<proteinExistence type="predicted"/>
<dbReference type="Pfam" id="PF02784">
    <property type="entry name" value="Orn_Arg_deC_N"/>
    <property type="match status" value="1"/>
</dbReference>
<dbReference type="InterPro" id="IPR009006">
    <property type="entry name" value="Ala_racemase/Decarboxylase_C"/>
</dbReference>
<evidence type="ECO:0000313" key="4">
    <source>
        <dbReference type="EMBL" id="CCI40334.1"/>
    </source>
</evidence>
<dbReference type="EMBL" id="CAIX01000007">
    <property type="protein sequence ID" value="CCI40334.1"/>
    <property type="molecule type" value="Genomic_DNA"/>
</dbReference>
<name>A0A024G0P2_9STRA</name>
<dbReference type="PANTHER" id="PTHR43727">
    <property type="entry name" value="DIAMINOPIMELATE DECARBOXYLASE"/>
    <property type="match status" value="1"/>
</dbReference>
<comment type="caution">
    <text evidence="4">The sequence shown here is derived from an EMBL/GenBank/DDBJ whole genome shotgun (WGS) entry which is preliminary data.</text>
</comment>
<accession>A0A024G0P2</accession>
<dbReference type="Gene3D" id="3.20.20.10">
    <property type="entry name" value="Alanine racemase"/>
    <property type="match status" value="1"/>
</dbReference>
<dbReference type="AlphaFoldDB" id="A0A024G0P2"/>
<feature type="domain" description="Orn/DAP/Arg decarboxylase 2 N-terminal" evidence="3">
    <location>
        <begin position="796"/>
        <end position="1059"/>
    </location>
</feature>
<organism evidence="4 5">
    <name type="scientific">Albugo candida</name>
    <dbReference type="NCBI Taxonomy" id="65357"/>
    <lineage>
        <taxon>Eukaryota</taxon>
        <taxon>Sar</taxon>
        <taxon>Stramenopiles</taxon>
        <taxon>Oomycota</taxon>
        <taxon>Peronosporomycetes</taxon>
        <taxon>Albuginales</taxon>
        <taxon>Albuginaceae</taxon>
        <taxon>Albugo</taxon>
    </lineage>
</organism>
<keyword evidence="2" id="KW-0663">Pyridoxal phosphate</keyword>
<dbReference type="SUPFAM" id="SSF51419">
    <property type="entry name" value="PLP-binding barrel"/>
    <property type="match status" value="1"/>
</dbReference>
<dbReference type="InterPro" id="IPR022657">
    <property type="entry name" value="De-COase2_CS"/>
</dbReference>
<dbReference type="SUPFAM" id="SSF50621">
    <property type="entry name" value="Alanine racemase C-terminal domain-like"/>
    <property type="match status" value="1"/>
</dbReference>
<sequence>MFDSTSNPFACKTLKGDDNTTSDHYALRNQVRDIRPELLSLFDLCNRHRFWTPQMIHDGQTVEWDLRCMHHALELHYMLQDQYLSLPETKRCSPCGIARYMILLYSKAQYINLFSPDDIATYHKLGPTLNIEVDLSRKLNDVSSPSEIAPLIASACSISMQEEAWDAIRRHFENALPFAEPTALLLTRGSDDRSELSPISRANKYHATTIPSQIDINRGSCTCASIGSQAFGNCEAMRQELLLDALSIPPEKQSNPMEKKVEMIRDRITKCLDIQDLVDKDACQLILTPSGTDAEYLATSAALSRVFCSLDEMEQDIPLVTSIIIAKGEIGRGSGVASAGKYCGQKTPCGLVRPNGEYLEKYPKELVHTIELDARDAAGDIINQDDAVAQVVNDQLESIGLGNEPQADPLQTKKMVLLHLVMGSKTGFCSPSLDVVQKLSSKYPNRLLVVVDACQMRLNHTMYRIFIERGYIVLVTGSKFFGGAPFCGGIIMPMRSVLELEMAAAKAYGQQCLPRGLADYFSRANFPEMMKLTRERVGSFVNVGLLLRWESALTHMEPFRTIPSKDLHSICALYISSLNQLLAEKYHPMLQLLPEDIDTTAQKPTQHARLDNGMINSIVSFRVWHSPEKRFLDMEELRFLHFLLTKDVSACSPTQVGKKRCLLGQPVQIGNHSAVLRIAIGAEMINAIFYADDSERTMNFFLHQDEIAVQKIALIIKNWKILCKRFSHTSQTFRELETSKELQLPETDRVSIAKIDESRISKVIAKMVQEVIFSKEESIGDCMAETKVAIVYDLNAIDTAFQSLSSSFPPHFEHRFAMKTCPLSFFIKRAIENHIGIECASVVEVKHAIRLGCPPNQIVYNSPCKTRNELAFALGAGVDVNADNFDELDIIIELVLAFSQPQFPKHTPHSAYQIPRICLRINPLVGAGRNAILSTSTRNSKFGVTLTTKNRARIVTYFRDNQWLAGLHCHVGSQGCSLELLAKGAAVLCELSDDIDEITGTTGRVKVLNIGGGLPVNYGADEFTPSFGDYAAVLRQCAPQLFQRHERAILTEFGQSISAKSGWIVTQVEYVKSLDEKAPTETPEAACQTAIVHAGSDLFLRACYRPDLFPLRISVYKASGKPSENEVKLQNIAGPLCFGGDLVGRSILVPRIERNDLLVMHDTGANTISLFSRHCSRAAPCVYGYHTNDAEELTLTLLKAKETAEEVMRFWG</sequence>
<dbReference type="GO" id="GO:0008836">
    <property type="term" value="F:diaminopimelate decarboxylase activity"/>
    <property type="evidence" value="ECO:0007669"/>
    <property type="project" value="TreeGrafter"/>
</dbReference>
<keyword evidence="5" id="KW-1185">Reference proteome</keyword>
<evidence type="ECO:0000259" key="3">
    <source>
        <dbReference type="Pfam" id="PF02784"/>
    </source>
</evidence>
<evidence type="ECO:0000313" key="5">
    <source>
        <dbReference type="Proteomes" id="UP000053237"/>
    </source>
</evidence>
<dbReference type="PROSITE" id="PS00879">
    <property type="entry name" value="ODR_DC_2_2"/>
    <property type="match status" value="1"/>
</dbReference>
<dbReference type="InterPro" id="IPR022644">
    <property type="entry name" value="De-COase2_N"/>
</dbReference>
<evidence type="ECO:0000256" key="1">
    <source>
        <dbReference type="ARBA" id="ARBA00001933"/>
    </source>
</evidence>
<dbReference type="InParanoid" id="A0A024G0P2"/>
<dbReference type="Proteomes" id="UP000053237">
    <property type="component" value="Unassembled WGS sequence"/>
</dbReference>
<dbReference type="STRING" id="65357.A0A024G0P2"/>
<protein>
    <recommendedName>
        <fullName evidence="3">Orn/DAP/Arg decarboxylase 2 N-terminal domain-containing protein</fullName>
    </recommendedName>
</protein>
<reference evidence="4 5" key="1">
    <citation type="submission" date="2012-05" db="EMBL/GenBank/DDBJ databases">
        <title>Recombination and specialization in a pathogen metapopulation.</title>
        <authorList>
            <person name="Gardiner A."/>
            <person name="Kemen E."/>
            <person name="Schultz-Larsen T."/>
            <person name="MacLean D."/>
            <person name="Van Oosterhout C."/>
            <person name="Jones J.D.G."/>
        </authorList>
    </citation>
    <scope>NUCLEOTIDE SEQUENCE [LARGE SCALE GENOMIC DNA]</scope>
    <source>
        <strain evidence="4 5">Ac Nc2</strain>
    </source>
</reference>
<dbReference type="PANTHER" id="PTHR43727:SF3">
    <property type="entry name" value="GROUP IV DECARBOXYLASE"/>
    <property type="match status" value="1"/>
</dbReference>
<dbReference type="Gene3D" id="2.40.37.10">
    <property type="entry name" value="Lyase, Ornithine Decarboxylase, Chain A, domain 1"/>
    <property type="match status" value="1"/>
</dbReference>
<dbReference type="GO" id="GO:0009089">
    <property type="term" value="P:lysine biosynthetic process via diaminopimelate"/>
    <property type="evidence" value="ECO:0007669"/>
    <property type="project" value="TreeGrafter"/>
</dbReference>
<comment type="cofactor">
    <cofactor evidence="1">
        <name>pyridoxal 5'-phosphate</name>
        <dbReference type="ChEBI" id="CHEBI:597326"/>
    </cofactor>
</comment>
<evidence type="ECO:0000256" key="2">
    <source>
        <dbReference type="ARBA" id="ARBA00022898"/>
    </source>
</evidence>